<feature type="repeat" description="PPR" evidence="1">
    <location>
        <begin position="64"/>
        <end position="92"/>
    </location>
</feature>
<sequence>MRNMKRIGNLSSVVMEAEESTNEEEEGVDVDNDGDLLVSNIDKRMNEIRELMKKMRMDSDLFPGHVTYNSLIQMLSKHDHGDEALEILREAE</sequence>
<reference evidence="3 4" key="1">
    <citation type="journal article" date="2021" name="Hortic Res">
        <title>The domestication of Cucurbita argyrosperma as revealed by the genome of its wild relative.</title>
        <authorList>
            <person name="Barrera-Redondo J."/>
            <person name="Sanchez-de la Vega G."/>
            <person name="Aguirre-Liguori J.A."/>
            <person name="Castellanos-Morales G."/>
            <person name="Gutierrez-Guerrero Y.T."/>
            <person name="Aguirre-Dugua X."/>
            <person name="Aguirre-Planter E."/>
            <person name="Tenaillon M.I."/>
            <person name="Lira-Saade R."/>
            <person name="Eguiarte L.E."/>
        </authorList>
    </citation>
    <scope>NUCLEOTIDE SEQUENCE [LARGE SCALE GENOMIC DNA]</scope>
    <source>
        <strain evidence="3">JBR-2021</strain>
    </source>
</reference>
<dbReference type="Proteomes" id="UP000685013">
    <property type="component" value="Chromosome 7"/>
</dbReference>
<feature type="non-terminal residue" evidence="3">
    <location>
        <position position="1"/>
    </location>
</feature>
<evidence type="ECO:0000313" key="3">
    <source>
        <dbReference type="EMBL" id="KAG6594441.1"/>
    </source>
</evidence>
<evidence type="ECO:0000256" key="2">
    <source>
        <dbReference type="SAM" id="MobiDB-lite"/>
    </source>
</evidence>
<dbReference type="InterPro" id="IPR002885">
    <property type="entry name" value="PPR_rpt"/>
</dbReference>
<dbReference type="PROSITE" id="PS51375">
    <property type="entry name" value="PPR"/>
    <property type="match status" value="1"/>
</dbReference>
<protein>
    <submittedName>
        <fullName evidence="3">Uncharacterized protein</fullName>
    </submittedName>
</protein>
<keyword evidence="4" id="KW-1185">Reference proteome</keyword>
<feature type="compositionally biased region" description="Acidic residues" evidence="2">
    <location>
        <begin position="16"/>
        <end position="34"/>
    </location>
</feature>
<dbReference type="Pfam" id="PF01535">
    <property type="entry name" value="PPR"/>
    <property type="match status" value="1"/>
</dbReference>
<dbReference type="NCBIfam" id="TIGR00756">
    <property type="entry name" value="PPR"/>
    <property type="match status" value="1"/>
</dbReference>
<accession>A0AAV6NBZ0</accession>
<name>A0AAV6NBZ0_9ROSI</name>
<evidence type="ECO:0000313" key="4">
    <source>
        <dbReference type="Proteomes" id="UP000685013"/>
    </source>
</evidence>
<evidence type="ECO:0000256" key="1">
    <source>
        <dbReference type="PROSITE-ProRule" id="PRU00708"/>
    </source>
</evidence>
<proteinExistence type="predicted"/>
<comment type="caution">
    <text evidence="3">The sequence shown here is derived from an EMBL/GenBank/DDBJ whole genome shotgun (WGS) entry which is preliminary data.</text>
</comment>
<organism evidence="3 4">
    <name type="scientific">Cucurbita argyrosperma subsp. sororia</name>
    <dbReference type="NCBI Taxonomy" id="37648"/>
    <lineage>
        <taxon>Eukaryota</taxon>
        <taxon>Viridiplantae</taxon>
        <taxon>Streptophyta</taxon>
        <taxon>Embryophyta</taxon>
        <taxon>Tracheophyta</taxon>
        <taxon>Spermatophyta</taxon>
        <taxon>Magnoliopsida</taxon>
        <taxon>eudicotyledons</taxon>
        <taxon>Gunneridae</taxon>
        <taxon>Pentapetalae</taxon>
        <taxon>rosids</taxon>
        <taxon>fabids</taxon>
        <taxon>Cucurbitales</taxon>
        <taxon>Cucurbitaceae</taxon>
        <taxon>Cucurbiteae</taxon>
        <taxon>Cucurbita</taxon>
    </lineage>
</organism>
<gene>
    <name evidence="3" type="ORF">SDJN03_10994</name>
</gene>
<feature type="region of interest" description="Disordered" evidence="2">
    <location>
        <begin position="1"/>
        <end position="34"/>
    </location>
</feature>
<dbReference type="EMBL" id="JAGKQH010000007">
    <property type="protein sequence ID" value="KAG6594441.1"/>
    <property type="molecule type" value="Genomic_DNA"/>
</dbReference>
<dbReference type="AlphaFoldDB" id="A0AAV6NBZ0"/>